<organism evidence="1 2">
    <name type="scientific">Sinanodonta woodiana</name>
    <name type="common">Chinese pond mussel</name>
    <name type="synonym">Anodonta woodiana</name>
    <dbReference type="NCBI Taxonomy" id="1069815"/>
    <lineage>
        <taxon>Eukaryota</taxon>
        <taxon>Metazoa</taxon>
        <taxon>Spiralia</taxon>
        <taxon>Lophotrochozoa</taxon>
        <taxon>Mollusca</taxon>
        <taxon>Bivalvia</taxon>
        <taxon>Autobranchia</taxon>
        <taxon>Heteroconchia</taxon>
        <taxon>Palaeoheterodonta</taxon>
        <taxon>Unionida</taxon>
        <taxon>Unionoidea</taxon>
        <taxon>Unionidae</taxon>
        <taxon>Unioninae</taxon>
        <taxon>Sinanodonta</taxon>
    </lineage>
</organism>
<dbReference type="EMBL" id="JBJQND010000003">
    <property type="protein sequence ID" value="KAL3881887.1"/>
    <property type="molecule type" value="Genomic_DNA"/>
</dbReference>
<accession>A0ABD3XA42</accession>
<dbReference type="Proteomes" id="UP001634394">
    <property type="component" value="Unassembled WGS sequence"/>
</dbReference>
<protein>
    <submittedName>
        <fullName evidence="1">Uncharacterized protein</fullName>
    </submittedName>
</protein>
<name>A0ABD3XA42_SINWO</name>
<sequence length="78" mass="8842">MWRQYSEPVRGLIMNGTLKIVVEVKDVPTLNCSVNTSADYAYCTGQNLTYGAMYTLYFIIIQVRPNETVYNTSFSNSS</sequence>
<gene>
    <name evidence="1" type="ORF">ACJMK2_028274</name>
</gene>
<reference evidence="1 2" key="1">
    <citation type="submission" date="2024-11" db="EMBL/GenBank/DDBJ databases">
        <title>Chromosome-level genome assembly of the freshwater bivalve Anodonta woodiana.</title>
        <authorList>
            <person name="Chen X."/>
        </authorList>
    </citation>
    <scope>NUCLEOTIDE SEQUENCE [LARGE SCALE GENOMIC DNA]</scope>
    <source>
        <strain evidence="1">MN2024</strain>
        <tissue evidence="1">Gills</tissue>
    </source>
</reference>
<evidence type="ECO:0000313" key="1">
    <source>
        <dbReference type="EMBL" id="KAL3881887.1"/>
    </source>
</evidence>
<comment type="caution">
    <text evidence="1">The sequence shown here is derived from an EMBL/GenBank/DDBJ whole genome shotgun (WGS) entry which is preliminary data.</text>
</comment>
<keyword evidence="2" id="KW-1185">Reference proteome</keyword>
<evidence type="ECO:0000313" key="2">
    <source>
        <dbReference type="Proteomes" id="UP001634394"/>
    </source>
</evidence>
<dbReference type="AlphaFoldDB" id="A0ABD3XA42"/>
<proteinExistence type="predicted"/>
<feature type="non-terminal residue" evidence="1">
    <location>
        <position position="78"/>
    </location>
</feature>